<evidence type="ECO:0000313" key="3">
    <source>
        <dbReference type="EMBL" id="GGB36593.1"/>
    </source>
</evidence>
<feature type="signal peptide" evidence="1">
    <location>
        <begin position="1"/>
        <end position="22"/>
    </location>
</feature>
<dbReference type="Pfam" id="PF01738">
    <property type="entry name" value="DLH"/>
    <property type="match status" value="1"/>
</dbReference>
<accession>A0A916WV72</accession>
<sequence>MKAYTFAASAGLAVLIAGSASAEIVGDYHTYTVGGTTFEGYVATNTALEEPRGTVLIVHDWDGMTGYEERRADMLAALGYTAFAIDVYGADVNPTTVDENRALSGALYGDRALFRERLLGSIAEAANIPGASDDMVMMGYCFGGAAVLEAARAGADLEGFVSFHGGLGTPEGQDYSQATGPIMLFHGSADPVSGMADLAALLDELQAAGVAHGAQIFGGARHSFTVYGSRDYDLGADQGSWTGLQAFLAEAL</sequence>
<feature type="chain" id="PRO_5037252223" evidence="1">
    <location>
        <begin position="23"/>
        <end position="252"/>
    </location>
</feature>
<proteinExistence type="predicted"/>
<reference evidence="3" key="1">
    <citation type="journal article" date="2014" name="Int. J. Syst. Evol. Microbiol.">
        <title>Complete genome sequence of Corynebacterium casei LMG S-19264T (=DSM 44701T), isolated from a smear-ripened cheese.</title>
        <authorList>
            <consortium name="US DOE Joint Genome Institute (JGI-PGF)"/>
            <person name="Walter F."/>
            <person name="Albersmeier A."/>
            <person name="Kalinowski J."/>
            <person name="Ruckert C."/>
        </authorList>
    </citation>
    <scope>NUCLEOTIDE SEQUENCE</scope>
    <source>
        <strain evidence="3">CGMCC 1.12426</strain>
    </source>
</reference>
<dbReference type="RefSeq" id="WP_150494279.1">
    <property type="nucleotide sequence ID" value="NZ_BMFA01000001.1"/>
</dbReference>
<feature type="domain" description="Dienelactone hydrolase" evidence="2">
    <location>
        <begin position="38"/>
        <end position="250"/>
    </location>
</feature>
<dbReference type="InterPro" id="IPR029058">
    <property type="entry name" value="AB_hydrolase_fold"/>
</dbReference>
<dbReference type="SUPFAM" id="SSF53474">
    <property type="entry name" value="alpha/beta-Hydrolases"/>
    <property type="match status" value="1"/>
</dbReference>
<protein>
    <submittedName>
        <fullName evidence="3">Dienelactone hydrolase</fullName>
    </submittedName>
</protein>
<keyword evidence="3" id="KW-0378">Hydrolase</keyword>
<gene>
    <name evidence="3" type="ORF">GCM10011316_05950</name>
</gene>
<name>A0A916WV72_9HYPH</name>
<dbReference type="Proteomes" id="UP000605148">
    <property type="component" value="Unassembled WGS sequence"/>
</dbReference>
<organism evidence="3 4">
    <name type="scientific">Roseibium aquae</name>
    <dbReference type="NCBI Taxonomy" id="1323746"/>
    <lineage>
        <taxon>Bacteria</taxon>
        <taxon>Pseudomonadati</taxon>
        <taxon>Pseudomonadota</taxon>
        <taxon>Alphaproteobacteria</taxon>
        <taxon>Hyphomicrobiales</taxon>
        <taxon>Stappiaceae</taxon>
        <taxon>Roseibium</taxon>
    </lineage>
</organism>
<evidence type="ECO:0000256" key="1">
    <source>
        <dbReference type="SAM" id="SignalP"/>
    </source>
</evidence>
<reference evidence="3" key="2">
    <citation type="submission" date="2020-09" db="EMBL/GenBank/DDBJ databases">
        <authorList>
            <person name="Sun Q."/>
            <person name="Zhou Y."/>
        </authorList>
    </citation>
    <scope>NUCLEOTIDE SEQUENCE</scope>
    <source>
        <strain evidence="3">CGMCC 1.12426</strain>
    </source>
</reference>
<evidence type="ECO:0000313" key="4">
    <source>
        <dbReference type="Proteomes" id="UP000605148"/>
    </source>
</evidence>
<keyword evidence="4" id="KW-1185">Reference proteome</keyword>
<keyword evidence="1" id="KW-0732">Signal</keyword>
<evidence type="ECO:0000259" key="2">
    <source>
        <dbReference type="Pfam" id="PF01738"/>
    </source>
</evidence>
<comment type="caution">
    <text evidence="3">The sequence shown here is derived from an EMBL/GenBank/DDBJ whole genome shotgun (WGS) entry which is preliminary data.</text>
</comment>
<dbReference type="AlphaFoldDB" id="A0A916WV72"/>
<dbReference type="Gene3D" id="3.40.50.1820">
    <property type="entry name" value="alpha/beta hydrolase"/>
    <property type="match status" value="1"/>
</dbReference>
<dbReference type="InterPro" id="IPR002925">
    <property type="entry name" value="Dienelactn_hydro"/>
</dbReference>
<dbReference type="EMBL" id="BMFA01000001">
    <property type="protein sequence ID" value="GGB36593.1"/>
    <property type="molecule type" value="Genomic_DNA"/>
</dbReference>
<dbReference type="InterPro" id="IPR050261">
    <property type="entry name" value="FrsA_esterase"/>
</dbReference>
<dbReference type="PANTHER" id="PTHR22946">
    <property type="entry name" value="DIENELACTONE HYDROLASE DOMAIN-CONTAINING PROTEIN-RELATED"/>
    <property type="match status" value="1"/>
</dbReference>
<dbReference type="OrthoDB" id="9787933at2"/>
<dbReference type="GO" id="GO:0016787">
    <property type="term" value="F:hydrolase activity"/>
    <property type="evidence" value="ECO:0007669"/>
    <property type="project" value="UniProtKB-KW"/>
</dbReference>
<dbReference type="PANTHER" id="PTHR22946:SF0">
    <property type="entry name" value="DIENELACTONE HYDROLASE DOMAIN-CONTAINING PROTEIN"/>
    <property type="match status" value="1"/>
</dbReference>